<dbReference type="SMART" id="SM00490">
    <property type="entry name" value="HELICc"/>
    <property type="match status" value="1"/>
</dbReference>
<evidence type="ECO:0000259" key="6">
    <source>
        <dbReference type="PROSITE" id="PS51194"/>
    </source>
</evidence>
<dbReference type="Gene3D" id="3.40.50.10810">
    <property type="entry name" value="Tandem AAA-ATPase domain"/>
    <property type="match status" value="1"/>
</dbReference>
<proteinExistence type="predicted"/>
<reference evidence="7" key="1">
    <citation type="submission" date="2020-12" db="EMBL/GenBank/DDBJ databases">
        <title>Metabolic potential, ecology and presence of endohyphal bacteria is reflected in genomic diversity of Mucoromycotina.</title>
        <authorList>
            <person name="Muszewska A."/>
            <person name="Okrasinska A."/>
            <person name="Steczkiewicz K."/>
            <person name="Drgas O."/>
            <person name="Orlowska M."/>
            <person name="Perlinska-Lenart U."/>
            <person name="Aleksandrzak-Piekarczyk T."/>
            <person name="Szatraj K."/>
            <person name="Zielenkiewicz U."/>
            <person name="Pilsyk S."/>
            <person name="Malc E."/>
            <person name="Mieczkowski P."/>
            <person name="Kruszewska J.S."/>
            <person name="Biernat P."/>
            <person name="Pawlowska J."/>
        </authorList>
    </citation>
    <scope>NUCLEOTIDE SEQUENCE</scope>
    <source>
        <strain evidence="7">CBS 226.32</strain>
    </source>
</reference>
<keyword evidence="3" id="KW-0067">ATP-binding</keyword>
<evidence type="ECO:0000256" key="1">
    <source>
        <dbReference type="ARBA" id="ARBA00022741"/>
    </source>
</evidence>
<dbReference type="InterPro" id="IPR038718">
    <property type="entry name" value="SNF2-like_sf"/>
</dbReference>
<dbReference type="PROSITE" id="PS51194">
    <property type="entry name" value="HELICASE_CTER"/>
    <property type="match status" value="1"/>
</dbReference>
<dbReference type="CDD" id="cd18793">
    <property type="entry name" value="SF2_C_SNF"/>
    <property type="match status" value="1"/>
</dbReference>
<dbReference type="PANTHER" id="PTHR45626">
    <property type="entry name" value="TRANSCRIPTION TERMINATION FACTOR 2-RELATED"/>
    <property type="match status" value="1"/>
</dbReference>
<dbReference type="PROSITE" id="PS51192">
    <property type="entry name" value="HELICASE_ATP_BIND_1"/>
    <property type="match status" value="1"/>
</dbReference>
<feature type="domain" description="Helicase ATP-binding" evidence="5">
    <location>
        <begin position="331"/>
        <end position="489"/>
    </location>
</feature>
<comment type="caution">
    <text evidence="7">The sequence shown here is derived from an EMBL/GenBank/DDBJ whole genome shotgun (WGS) entry which is preliminary data.</text>
</comment>
<dbReference type="SUPFAM" id="SSF52540">
    <property type="entry name" value="P-loop containing nucleoside triphosphate hydrolases"/>
    <property type="match status" value="2"/>
</dbReference>
<evidence type="ECO:0000256" key="4">
    <source>
        <dbReference type="SAM" id="MobiDB-lite"/>
    </source>
</evidence>
<dbReference type="InterPro" id="IPR049730">
    <property type="entry name" value="SNF2/RAD54-like_C"/>
</dbReference>
<keyword evidence="2" id="KW-0378">Hydrolase</keyword>
<evidence type="ECO:0000259" key="5">
    <source>
        <dbReference type="PROSITE" id="PS51192"/>
    </source>
</evidence>
<dbReference type="CDD" id="cd18008">
    <property type="entry name" value="DEXDc_SHPRH-like"/>
    <property type="match status" value="1"/>
</dbReference>
<dbReference type="InterPro" id="IPR000330">
    <property type="entry name" value="SNF2_N"/>
</dbReference>
<protein>
    <submittedName>
        <fullName evidence="7">Uncharacterized protein</fullName>
    </submittedName>
</protein>
<evidence type="ECO:0000256" key="2">
    <source>
        <dbReference type="ARBA" id="ARBA00022801"/>
    </source>
</evidence>
<dbReference type="EMBL" id="JAEPRC010000935">
    <property type="protein sequence ID" value="KAG2190597.1"/>
    <property type="molecule type" value="Genomic_DNA"/>
</dbReference>
<sequence length="1247" mass="143139">MNIIDAGNIIIPLDQPFSRSKSINIDSIKLHIQNEQQLENIDLINRLEKSQIICANSSLLGNKLCCIQIQVFLSEPNEPSRLLDLMSLVNRSPDPILSFKSTMEIPSKSSLLDIFIHLPSPHIDYHISDWCKNPDILGFLNEDIQVEIPGMKTRLYTYQKHSLWKILQRELAPSSIEPYEIVRLIAMDNSYYYFNQMTGQITLEPRFILDAQGGIICEDMGTGKTCICLATIMATKDLSNPMDHIHQLKSDFPKHSLGIIPSLKEITAKMVLDLGINWKPIKHQLPSDVIDWFQKYPIYYEWTNIPNNYFERSRRIQLNFTTLTVYLSNATLVVVPDNLVAQWTGEIYKHIQDGQIRFLVYDDIKQKMLSPIELADTDLVLISQNRFSYENSKGGLDFNSHVCQCPYIGSTKKRACICLVTNIEDYISPLLQVHWKRLIVDEGHRLSSKNRQSELSSKLFSNWKWICTGTPTQNLTESASTRTRQESQIDDLNRLGTLFGQVLNIEPFKSNKKIWNKMISKPFLEGKPWAITKLTRIMERTMIRNQRIDMEKEVTLPPLHQKTVYLDFDYYQWIAHNCQIAMISLNAILSKREGPDYLFTAKNHKALRETVFNLWQSCLWHSVDLKLLQMAYDNCTEKCLDVEQNRSDYGDENKDLVKIREVLHHALNTSMFMCMMGQHAPSYVVQGLPTLFKETWGWLKGDHGAYEPLGALPWDDHCVIGAERVLEVMDVIVAAKTDERSDLFVYNSSDQTLISVHEFELNKKRMKYAAEMALKKKKPEVSSKVLPGGSDSQRTVSYMKMDDQDEKIDEKNEKDQGQLTYYTKNAFSDARVLSSSSVKINYLVNQIYKYQATEKCIIFSQQYNEMYEIYLALELARVRVLMYQDSKMNNAKRSQMILTFNTSDNANVIIMAVQKAAYGIDLSSATRVFFVSPVWQTAMEQQAIKRAHRIGQTKPVFIETLVIRNTIEDELLKRRDQVSNGDVVEEDKENLKRGYFFADSKLRNILNHAHFVPLPDTIHKNEETGEYQQKIIPLDAPLDFVPKKPVVVTTKEPVKDYINETEAPFILPIQISPPSLASINDQYCNTSDINVDATDDEDEEPPQTQHRILTGASKLYDVLGQSINNNSNKNQDSDDDMLLDIEGDEDVMDHIQPWKMRMMDEQKRSQDKKNPASIIKLSTKKRKPSPLPPPPPSSSSSSPVGTTTINLLPLPLSPTSLPPLPSQRQQQQQDNDEMGKPKKKKKTVRFA</sequence>
<dbReference type="GO" id="GO:0005634">
    <property type="term" value="C:nucleus"/>
    <property type="evidence" value="ECO:0007669"/>
    <property type="project" value="TreeGrafter"/>
</dbReference>
<feature type="compositionally biased region" description="Basic residues" evidence="4">
    <location>
        <begin position="1237"/>
        <end position="1247"/>
    </location>
</feature>
<dbReference type="OrthoDB" id="2801544at2759"/>
<dbReference type="InterPro" id="IPR014001">
    <property type="entry name" value="Helicase_ATP-bd"/>
</dbReference>
<dbReference type="Gene3D" id="3.40.50.300">
    <property type="entry name" value="P-loop containing nucleotide triphosphate hydrolases"/>
    <property type="match status" value="1"/>
</dbReference>
<evidence type="ECO:0000313" key="8">
    <source>
        <dbReference type="Proteomes" id="UP000650833"/>
    </source>
</evidence>
<feature type="domain" description="Helicase C-terminal" evidence="6">
    <location>
        <begin position="843"/>
        <end position="992"/>
    </location>
</feature>
<accession>A0A8H7UQQ4</accession>
<dbReference type="InterPro" id="IPR050628">
    <property type="entry name" value="SNF2_RAD54_helicase_TF"/>
</dbReference>
<feature type="compositionally biased region" description="Basic and acidic residues" evidence="4">
    <location>
        <begin position="1159"/>
        <end position="1170"/>
    </location>
</feature>
<dbReference type="Pfam" id="PF00176">
    <property type="entry name" value="SNF2-rel_dom"/>
    <property type="match status" value="1"/>
</dbReference>
<feature type="region of interest" description="Disordered" evidence="4">
    <location>
        <begin position="1159"/>
        <end position="1247"/>
    </location>
</feature>
<evidence type="ECO:0000256" key="3">
    <source>
        <dbReference type="ARBA" id="ARBA00022840"/>
    </source>
</evidence>
<gene>
    <name evidence="7" type="ORF">INT46_003298</name>
</gene>
<organism evidence="7 8">
    <name type="scientific">Mucor plumbeus</name>
    <dbReference type="NCBI Taxonomy" id="97098"/>
    <lineage>
        <taxon>Eukaryota</taxon>
        <taxon>Fungi</taxon>
        <taxon>Fungi incertae sedis</taxon>
        <taxon>Mucoromycota</taxon>
        <taxon>Mucoromycotina</taxon>
        <taxon>Mucoromycetes</taxon>
        <taxon>Mucorales</taxon>
        <taxon>Mucorineae</taxon>
        <taxon>Mucoraceae</taxon>
        <taxon>Mucor</taxon>
    </lineage>
</organism>
<dbReference type="PANTHER" id="PTHR45626:SF51">
    <property type="entry name" value="SNF2-RELATED DOMAIN-CONTAINING PROTEIN"/>
    <property type="match status" value="1"/>
</dbReference>
<dbReference type="GO" id="GO:0016787">
    <property type="term" value="F:hydrolase activity"/>
    <property type="evidence" value="ECO:0007669"/>
    <property type="project" value="UniProtKB-KW"/>
</dbReference>
<evidence type="ECO:0000313" key="7">
    <source>
        <dbReference type="EMBL" id="KAG2190597.1"/>
    </source>
</evidence>
<dbReference type="InterPro" id="IPR001650">
    <property type="entry name" value="Helicase_C-like"/>
</dbReference>
<keyword evidence="1" id="KW-0547">Nucleotide-binding</keyword>
<name>A0A8H7UQQ4_9FUNG</name>
<dbReference type="Pfam" id="PF00271">
    <property type="entry name" value="Helicase_C"/>
    <property type="match status" value="1"/>
</dbReference>
<dbReference type="AlphaFoldDB" id="A0A8H7UQQ4"/>
<dbReference type="Proteomes" id="UP000650833">
    <property type="component" value="Unassembled WGS sequence"/>
</dbReference>
<keyword evidence="8" id="KW-1185">Reference proteome</keyword>
<dbReference type="GO" id="GO:0006281">
    <property type="term" value="P:DNA repair"/>
    <property type="evidence" value="ECO:0007669"/>
    <property type="project" value="TreeGrafter"/>
</dbReference>
<dbReference type="GO" id="GO:0008094">
    <property type="term" value="F:ATP-dependent activity, acting on DNA"/>
    <property type="evidence" value="ECO:0007669"/>
    <property type="project" value="TreeGrafter"/>
</dbReference>
<dbReference type="GO" id="GO:0005524">
    <property type="term" value="F:ATP binding"/>
    <property type="evidence" value="ECO:0007669"/>
    <property type="project" value="UniProtKB-KW"/>
</dbReference>
<dbReference type="SMART" id="SM00487">
    <property type="entry name" value="DEXDc"/>
    <property type="match status" value="1"/>
</dbReference>
<dbReference type="InterPro" id="IPR027417">
    <property type="entry name" value="P-loop_NTPase"/>
</dbReference>